<feature type="compositionally biased region" description="Low complexity" evidence="1">
    <location>
        <begin position="335"/>
        <end position="348"/>
    </location>
</feature>
<sequence>MSDHPPSSSPSPTPTPVSPSPPNPLKRKDHPDGDDDEPTDDRDSQAPDSSTTKQTGAGKRSSSTAPLPVGANAHPDEYEAGFVICQTCGTEVSFRDDANGFTTKHWDTHKQLCPAPSASTSSHPNGAAGQMIYAAADPSSASPSISHNTHGNLSHHPSQSHSNAHPHSPHPHSSHHHSSSHAQPHHSGTLSHHPVSGIPPAKRRRAKRTEEERIEYLRADPNNKNVYGLEERNALFSKDPDVRKFDPERILCNMCDKWIALPPEDHLQAVQKWLQHRAGCRGGTAVTQAPAHPSTSSTGANAGPPAPAGPSSTPSGPAPAAASAGDANAVRHSPDTTSSPTSPKASAAGPPPLPTRYPPLASPPPSHGHPPPSHPSSGHPPHSTSHPLAHGPSFHDLSPSTYAPAHESRRRNAEQRAATLRADRLIGEVEPNRVFCSLCEKWVQLRQDSSYCAYPWLQHRGKCLARYQRRSQKAAEIADMKTHTRKGPYPSSHSSYPPHHSHSSSHPSHSLHHGPSHPSNGHPGRSSMEEDELMSDGDIPPSHGRHQQPRTSEDLESEEGADSMHEGERKRPGPSGGRGYYTSGPKMYHHHPSSSAPYPHHHRGSGGGEGHRSRGMPYPPTSAQGRYPGPSNGYSPNSSRPSSSRAAPSSSRGWGREREREREMKDDPDADADADADGEPDADADAEGEYLDEEGSEDVKPVTGHGSTNGKRRMSFSAAGSAGIGRSGANSRRPQWSSNGNGYGPVDLDSVGGRKQFIASSIYHLFSTTFTPSEDELTISALLAYLNAAMPQDKFEDFDTTEVARAVAGLKERGRVLFEGDGIRLVE</sequence>
<proteinExistence type="predicted"/>
<feature type="region of interest" description="Disordered" evidence="1">
    <location>
        <begin position="474"/>
        <end position="742"/>
    </location>
</feature>
<feature type="region of interest" description="Disordered" evidence="1">
    <location>
        <begin position="137"/>
        <end position="217"/>
    </location>
</feature>
<feature type="region of interest" description="Disordered" evidence="1">
    <location>
        <begin position="1"/>
        <end position="73"/>
    </location>
</feature>
<dbReference type="AlphaFoldDB" id="A0A8S0WFY6"/>
<feature type="compositionally biased region" description="Pro residues" evidence="1">
    <location>
        <begin position="349"/>
        <end position="374"/>
    </location>
</feature>
<feature type="compositionally biased region" description="Basic and acidic residues" evidence="1">
    <location>
        <begin position="654"/>
        <end position="667"/>
    </location>
</feature>
<feature type="compositionally biased region" description="Basic residues" evidence="1">
    <location>
        <begin position="167"/>
        <end position="179"/>
    </location>
</feature>
<feature type="compositionally biased region" description="Basic residues" evidence="1">
    <location>
        <begin position="499"/>
        <end position="515"/>
    </location>
</feature>
<feature type="compositionally biased region" description="Pro residues" evidence="1">
    <location>
        <begin position="7"/>
        <end position="24"/>
    </location>
</feature>
<name>A0A8S0WFY6_CYCAE</name>
<feature type="compositionally biased region" description="Acidic residues" evidence="1">
    <location>
        <begin position="668"/>
        <end position="696"/>
    </location>
</feature>
<accession>A0A8S0WFY6</accession>
<feature type="compositionally biased region" description="Low complexity" evidence="1">
    <location>
        <begin position="627"/>
        <end position="651"/>
    </location>
</feature>
<evidence type="ECO:0000313" key="3">
    <source>
        <dbReference type="Proteomes" id="UP000467700"/>
    </source>
</evidence>
<dbReference type="Proteomes" id="UP000467700">
    <property type="component" value="Unassembled WGS sequence"/>
</dbReference>
<dbReference type="EMBL" id="CACVBS010000031">
    <property type="protein sequence ID" value="CAA7261063.1"/>
    <property type="molecule type" value="Genomic_DNA"/>
</dbReference>
<feature type="region of interest" description="Disordered" evidence="1">
    <location>
        <begin position="284"/>
        <end position="416"/>
    </location>
</feature>
<feature type="compositionally biased region" description="Polar residues" evidence="1">
    <location>
        <begin position="46"/>
        <end position="65"/>
    </location>
</feature>
<dbReference type="OrthoDB" id="3270344at2759"/>
<evidence type="ECO:0000256" key="1">
    <source>
        <dbReference type="SAM" id="MobiDB-lite"/>
    </source>
</evidence>
<keyword evidence="3" id="KW-1185">Reference proteome</keyword>
<organism evidence="2 3">
    <name type="scientific">Cyclocybe aegerita</name>
    <name type="common">Black poplar mushroom</name>
    <name type="synonym">Agrocybe aegerita</name>
    <dbReference type="NCBI Taxonomy" id="1973307"/>
    <lineage>
        <taxon>Eukaryota</taxon>
        <taxon>Fungi</taxon>
        <taxon>Dikarya</taxon>
        <taxon>Basidiomycota</taxon>
        <taxon>Agaricomycotina</taxon>
        <taxon>Agaricomycetes</taxon>
        <taxon>Agaricomycetidae</taxon>
        <taxon>Agaricales</taxon>
        <taxon>Agaricineae</taxon>
        <taxon>Bolbitiaceae</taxon>
        <taxon>Cyclocybe</taxon>
    </lineage>
</organism>
<feature type="compositionally biased region" description="Low complexity" evidence="1">
    <location>
        <begin position="154"/>
        <end position="166"/>
    </location>
</feature>
<evidence type="ECO:0000313" key="2">
    <source>
        <dbReference type="EMBL" id="CAA7261063.1"/>
    </source>
</evidence>
<feature type="compositionally biased region" description="Low complexity" evidence="1">
    <location>
        <begin position="375"/>
        <end position="388"/>
    </location>
</feature>
<protein>
    <submittedName>
        <fullName evidence="2">Uncharacterized protein</fullName>
    </submittedName>
</protein>
<feature type="compositionally biased region" description="Basic and acidic residues" evidence="1">
    <location>
        <begin position="562"/>
        <end position="571"/>
    </location>
</feature>
<feature type="compositionally biased region" description="Low complexity" evidence="1">
    <location>
        <begin position="296"/>
        <end position="328"/>
    </location>
</feature>
<comment type="caution">
    <text evidence="2">The sequence shown here is derived from an EMBL/GenBank/DDBJ whole genome shotgun (WGS) entry which is preliminary data.</text>
</comment>
<gene>
    <name evidence="2" type="ORF">AAE3_LOCUS3192</name>
</gene>
<feature type="compositionally biased region" description="Basic and acidic residues" evidence="1">
    <location>
        <begin position="208"/>
        <end position="217"/>
    </location>
</feature>
<feature type="compositionally biased region" description="Low complexity" evidence="1">
    <location>
        <begin position="516"/>
        <end position="526"/>
    </location>
</feature>
<feature type="compositionally biased region" description="Low complexity" evidence="1">
    <location>
        <begin position="487"/>
        <end position="498"/>
    </location>
</feature>
<reference evidence="2 3" key="1">
    <citation type="submission" date="2020-01" db="EMBL/GenBank/DDBJ databases">
        <authorList>
            <person name="Gupta K D."/>
        </authorList>
    </citation>
    <scope>NUCLEOTIDE SEQUENCE [LARGE SCALE GENOMIC DNA]</scope>
</reference>